<evidence type="ECO:0000256" key="1">
    <source>
        <dbReference type="SAM" id="MobiDB-lite"/>
    </source>
</evidence>
<keyword evidence="3" id="KW-1185">Reference proteome</keyword>
<proteinExistence type="predicted"/>
<evidence type="ECO:0000313" key="2">
    <source>
        <dbReference type="EMBL" id="KAL3273746.1"/>
    </source>
</evidence>
<sequence length="115" mass="13594">MIQSLESRKPKVKSRYRTATFKHRPPMEKTYDLLMQPPKHRLDDRRSITLLRNTPVTSAMNEDNIQTMIQYEKERGNGVEESEKEEMAEEEDKKQQGKTILPENEDQHISYSLES</sequence>
<reference evidence="2 3" key="1">
    <citation type="journal article" date="2021" name="BMC Biol.">
        <title>Horizontally acquired antibacterial genes associated with adaptive radiation of ladybird beetles.</title>
        <authorList>
            <person name="Li H.S."/>
            <person name="Tang X.F."/>
            <person name="Huang Y.H."/>
            <person name="Xu Z.Y."/>
            <person name="Chen M.L."/>
            <person name="Du X.Y."/>
            <person name="Qiu B.Y."/>
            <person name="Chen P.T."/>
            <person name="Zhang W."/>
            <person name="Slipinski A."/>
            <person name="Escalona H.E."/>
            <person name="Waterhouse R.M."/>
            <person name="Zwick A."/>
            <person name="Pang H."/>
        </authorList>
    </citation>
    <scope>NUCLEOTIDE SEQUENCE [LARGE SCALE GENOMIC DNA]</scope>
    <source>
        <strain evidence="2">SYSU2018</strain>
    </source>
</reference>
<accession>A0ABD2N6A0</accession>
<organism evidence="2 3">
    <name type="scientific">Cryptolaemus montrouzieri</name>
    <dbReference type="NCBI Taxonomy" id="559131"/>
    <lineage>
        <taxon>Eukaryota</taxon>
        <taxon>Metazoa</taxon>
        <taxon>Ecdysozoa</taxon>
        <taxon>Arthropoda</taxon>
        <taxon>Hexapoda</taxon>
        <taxon>Insecta</taxon>
        <taxon>Pterygota</taxon>
        <taxon>Neoptera</taxon>
        <taxon>Endopterygota</taxon>
        <taxon>Coleoptera</taxon>
        <taxon>Polyphaga</taxon>
        <taxon>Cucujiformia</taxon>
        <taxon>Coccinelloidea</taxon>
        <taxon>Coccinellidae</taxon>
        <taxon>Scymninae</taxon>
        <taxon>Scymnini</taxon>
        <taxon>Cryptolaemus</taxon>
    </lineage>
</organism>
<evidence type="ECO:0000313" key="3">
    <source>
        <dbReference type="Proteomes" id="UP001516400"/>
    </source>
</evidence>
<dbReference type="EMBL" id="JABFTP020000062">
    <property type="protein sequence ID" value="KAL3273746.1"/>
    <property type="molecule type" value="Genomic_DNA"/>
</dbReference>
<dbReference type="Proteomes" id="UP001516400">
    <property type="component" value="Unassembled WGS sequence"/>
</dbReference>
<feature type="region of interest" description="Disordered" evidence="1">
    <location>
        <begin position="74"/>
        <end position="115"/>
    </location>
</feature>
<dbReference type="AlphaFoldDB" id="A0ABD2N6A0"/>
<gene>
    <name evidence="2" type="ORF">HHI36_015174</name>
</gene>
<feature type="compositionally biased region" description="Acidic residues" evidence="1">
    <location>
        <begin position="80"/>
        <end position="90"/>
    </location>
</feature>
<comment type="caution">
    <text evidence="2">The sequence shown here is derived from an EMBL/GenBank/DDBJ whole genome shotgun (WGS) entry which is preliminary data.</text>
</comment>
<name>A0ABD2N6A0_9CUCU</name>
<protein>
    <submittedName>
        <fullName evidence="2">Uncharacterized protein</fullName>
    </submittedName>
</protein>